<evidence type="ECO:0008006" key="5">
    <source>
        <dbReference type="Google" id="ProtNLM"/>
    </source>
</evidence>
<evidence type="ECO:0000313" key="4">
    <source>
        <dbReference type="Proteomes" id="UP000027192"/>
    </source>
</evidence>
<dbReference type="InterPro" id="IPR012853">
    <property type="entry name" value="CPT"/>
</dbReference>
<dbReference type="EMBL" id="JMIB01000003">
    <property type="protein sequence ID" value="KDM93364.1"/>
    <property type="molecule type" value="Genomic_DNA"/>
</dbReference>
<dbReference type="Gene3D" id="3.40.50.300">
    <property type="entry name" value="P-loop containing nucleotide triphosphate hydrolases"/>
    <property type="match status" value="1"/>
</dbReference>
<dbReference type="RefSeq" id="WP_036748155.1">
    <property type="nucleotide sequence ID" value="NZ_JAGSGC010000011.1"/>
</dbReference>
<comment type="caution">
    <text evidence="3">The sequence shown here is derived from an EMBL/GenBank/DDBJ whole genome shotgun (WGS) entry which is preliminary data.</text>
</comment>
<name>A0A066RSN5_9GAMM</name>
<feature type="binding site" evidence="2">
    <location>
        <begin position="8"/>
        <end position="15"/>
    </location>
    <ligand>
        <name>ATP</name>
        <dbReference type="ChEBI" id="CHEBI:30616"/>
    </ligand>
</feature>
<protein>
    <recommendedName>
        <fullName evidence="5">Chloramphenicol phosphotransferase</fullName>
    </recommendedName>
</protein>
<accession>A0A066RSN5</accession>
<dbReference type="Proteomes" id="UP000027192">
    <property type="component" value="Unassembled WGS sequence"/>
</dbReference>
<sequence length="193" mass="21335">MDVIFLNGPSSSGKSSIARALQNCLDDNYLHLGIDAFIAMMPAKANTLNESDKPAEGFYWRTTTLNQQSVHRISFGPYGKAVNEAYRTTVRHLVDAGMKVIVDDVLDGAEEMAIWQSVLAGKHCLYVGVTCSAETLIQREQQRGDRYPGSALEQASRVHCGIEYDLFINTDECSPQTCAQRIQAFIASHPHPQ</sequence>
<dbReference type="AlphaFoldDB" id="A0A066RSN5"/>
<evidence type="ECO:0000256" key="1">
    <source>
        <dbReference type="PIRSR" id="PIRSR007531-1"/>
    </source>
</evidence>
<dbReference type="PIRSF" id="PIRSF007531">
    <property type="entry name" value="CPT"/>
    <property type="match status" value="1"/>
</dbReference>
<dbReference type="STRING" id="1654360.EA58_01775"/>
<dbReference type="SUPFAM" id="SSF52540">
    <property type="entry name" value="P-loop containing nucleoside triphosphate hydrolases"/>
    <property type="match status" value="1"/>
</dbReference>
<gene>
    <name evidence="3" type="ORF">EA58_01775</name>
</gene>
<proteinExistence type="predicted"/>
<organism evidence="3 4">
    <name type="scientific">Photobacterium galatheae</name>
    <dbReference type="NCBI Taxonomy" id="1654360"/>
    <lineage>
        <taxon>Bacteria</taxon>
        <taxon>Pseudomonadati</taxon>
        <taxon>Pseudomonadota</taxon>
        <taxon>Gammaproteobacteria</taxon>
        <taxon>Vibrionales</taxon>
        <taxon>Vibrionaceae</taxon>
        <taxon>Photobacterium</taxon>
    </lineage>
</organism>
<feature type="active site" evidence="1">
    <location>
        <position position="35"/>
    </location>
</feature>
<reference evidence="3 4" key="1">
    <citation type="submission" date="2014-04" db="EMBL/GenBank/DDBJ databases">
        <title>Draft genome sequence of Photobacterium halotolerans S2753: a solonamide, ngercheumicin and holomycin producer.</title>
        <authorList>
            <person name="Machado H.R."/>
            <person name="Gram L."/>
        </authorList>
    </citation>
    <scope>NUCLEOTIDE SEQUENCE [LARGE SCALE GENOMIC DNA]</scope>
    <source>
        <strain evidence="3 4">S2753</strain>
    </source>
</reference>
<dbReference type="InterPro" id="IPR027417">
    <property type="entry name" value="P-loop_NTPase"/>
</dbReference>
<keyword evidence="4" id="KW-1185">Reference proteome</keyword>
<evidence type="ECO:0000256" key="2">
    <source>
        <dbReference type="PIRSR" id="PIRSR007531-2"/>
    </source>
</evidence>
<dbReference type="GO" id="GO:0005524">
    <property type="term" value="F:ATP binding"/>
    <property type="evidence" value="ECO:0007669"/>
    <property type="project" value="InterPro"/>
</dbReference>
<dbReference type="Pfam" id="PF07931">
    <property type="entry name" value="CPT"/>
    <property type="match status" value="1"/>
</dbReference>
<evidence type="ECO:0000313" key="3">
    <source>
        <dbReference type="EMBL" id="KDM93364.1"/>
    </source>
</evidence>
<dbReference type="GO" id="GO:0016740">
    <property type="term" value="F:transferase activity"/>
    <property type="evidence" value="ECO:0007669"/>
    <property type="project" value="InterPro"/>
</dbReference>